<accession>A0A4P7LEU9</accession>
<dbReference type="InterPro" id="IPR009057">
    <property type="entry name" value="Homeodomain-like_sf"/>
</dbReference>
<dbReference type="KEGG" id="cox:E0W60_26610"/>
<evidence type="ECO:0000313" key="5">
    <source>
        <dbReference type="EMBL" id="QBY54560.1"/>
    </source>
</evidence>
<dbReference type="AlphaFoldDB" id="A0A4P7LEU9"/>
<dbReference type="GO" id="GO:0003700">
    <property type="term" value="F:DNA-binding transcription factor activity"/>
    <property type="evidence" value="ECO:0007669"/>
    <property type="project" value="InterPro"/>
</dbReference>
<name>A0A4P7LEU9_9BURK</name>
<dbReference type="GO" id="GO:0043565">
    <property type="term" value="F:sequence-specific DNA binding"/>
    <property type="evidence" value="ECO:0007669"/>
    <property type="project" value="InterPro"/>
</dbReference>
<dbReference type="InterPro" id="IPR018060">
    <property type="entry name" value="HTH_AraC"/>
</dbReference>
<dbReference type="OrthoDB" id="185346at2"/>
<dbReference type="STRING" id="1349762.GCA_001592245_05041"/>
<dbReference type="PANTHER" id="PTHR46796">
    <property type="entry name" value="HTH-TYPE TRANSCRIPTIONAL ACTIVATOR RHAS-RELATED"/>
    <property type="match status" value="1"/>
</dbReference>
<dbReference type="Proteomes" id="UP000295294">
    <property type="component" value="Chromosome 2"/>
</dbReference>
<proteinExistence type="predicted"/>
<feature type="domain" description="HTH araC/xylS-type" evidence="4">
    <location>
        <begin position="232"/>
        <end position="332"/>
    </location>
</feature>
<sequence>MQLPPAATAAGPLVRALLGDPARCVFASTDVAETRAAVGRVFKPHRLEVRGTRLQARMHHAPLGAVSFNRLAYGADVTIDPGPLGDFLLVQMPLSGQADIRCGDQHILSTPDSASVLTPADALAMRWSADSDQLIVRIERSALDRICAAHLGRRPERALRFALGMAWRTGAWYELMRYLAAMLETAPESARHPLTACQLEQLVIGTLLTAQPHSLSDALREHGKPLAPRHVKVVEEYIHANADAALNPALLAEVAGVSVRSLFAGFREHRGTGPMAYLRTVRLERVRHDLLNDASVASVSAAALRWGFAHLGRFSAEYRRAFGECPAQTLRRRGAG</sequence>
<evidence type="ECO:0000313" key="6">
    <source>
        <dbReference type="Proteomes" id="UP000295294"/>
    </source>
</evidence>
<dbReference type="RefSeq" id="WP_135706076.1">
    <property type="nucleotide sequence ID" value="NZ_CP038635.1"/>
</dbReference>
<evidence type="ECO:0000256" key="1">
    <source>
        <dbReference type="ARBA" id="ARBA00023015"/>
    </source>
</evidence>
<evidence type="ECO:0000259" key="4">
    <source>
        <dbReference type="PROSITE" id="PS01124"/>
    </source>
</evidence>
<evidence type="ECO:0000256" key="3">
    <source>
        <dbReference type="ARBA" id="ARBA00023163"/>
    </source>
</evidence>
<keyword evidence="1" id="KW-0805">Transcription regulation</keyword>
<evidence type="ECO:0000256" key="2">
    <source>
        <dbReference type="ARBA" id="ARBA00023125"/>
    </source>
</evidence>
<dbReference type="Pfam" id="PF12833">
    <property type="entry name" value="HTH_18"/>
    <property type="match status" value="1"/>
</dbReference>
<keyword evidence="2" id="KW-0238">DNA-binding</keyword>
<gene>
    <name evidence="5" type="ORF">E0W60_26610</name>
</gene>
<keyword evidence="3" id="KW-0804">Transcription</keyword>
<dbReference type="Gene3D" id="1.10.10.60">
    <property type="entry name" value="Homeodomain-like"/>
    <property type="match status" value="1"/>
</dbReference>
<dbReference type="PANTHER" id="PTHR46796:SF12">
    <property type="entry name" value="HTH-TYPE DNA-BINDING TRANSCRIPTIONAL ACTIVATOR EUTR"/>
    <property type="match status" value="1"/>
</dbReference>
<dbReference type="InterPro" id="IPR035418">
    <property type="entry name" value="AraC-bd_2"/>
</dbReference>
<dbReference type="EMBL" id="CP038635">
    <property type="protein sequence ID" value="QBY54560.1"/>
    <property type="molecule type" value="Genomic_DNA"/>
</dbReference>
<dbReference type="Pfam" id="PF14525">
    <property type="entry name" value="AraC_binding_2"/>
    <property type="match status" value="1"/>
</dbReference>
<reference evidence="5 6" key="1">
    <citation type="submission" date="2019-03" db="EMBL/GenBank/DDBJ databases">
        <title>Efficiently degradation of phenoxyalkanoic acid herbicides by Cupriavidus oxalaticus strain X32.</title>
        <authorList>
            <person name="Sheng X."/>
        </authorList>
    </citation>
    <scope>NUCLEOTIDE SEQUENCE [LARGE SCALE GENOMIC DNA]</scope>
    <source>
        <strain evidence="5 6">X32</strain>
    </source>
</reference>
<dbReference type="PROSITE" id="PS01124">
    <property type="entry name" value="HTH_ARAC_FAMILY_2"/>
    <property type="match status" value="1"/>
</dbReference>
<dbReference type="SUPFAM" id="SSF46689">
    <property type="entry name" value="Homeodomain-like"/>
    <property type="match status" value="1"/>
</dbReference>
<dbReference type="InterPro" id="IPR050204">
    <property type="entry name" value="AraC_XylS_family_regulators"/>
</dbReference>
<organism evidence="5 6">
    <name type="scientific">Cupriavidus oxalaticus</name>
    <dbReference type="NCBI Taxonomy" id="96344"/>
    <lineage>
        <taxon>Bacteria</taxon>
        <taxon>Pseudomonadati</taxon>
        <taxon>Pseudomonadota</taxon>
        <taxon>Betaproteobacteria</taxon>
        <taxon>Burkholderiales</taxon>
        <taxon>Burkholderiaceae</taxon>
        <taxon>Cupriavidus</taxon>
    </lineage>
</organism>
<protein>
    <submittedName>
        <fullName evidence="5">AraC family transcriptional regulator</fullName>
    </submittedName>
</protein>
<dbReference type="SMART" id="SM00342">
    <property type="entry name" value="HTH_ARAC"/>
    <property type="match status" value="1"/>
</dbReference>